<feature type="active site" description="Proton donor" evidence="7">
    <location>
        <position position="164"/>
    </location>
</feature>
<evidence type="ECO:0000256" key="8">
    <source>
        <dbReference type="RuleBase" id="RU361215"/>
    </source>
</evidence>
<dbReference type="Gene3D" id="3.40.532.10">
    <property type="entry name" value="Peptidase C12, ubiquitin carboxyl-terminal hydrolase"/>
    <property type="match status" value="1"/>
</dbReference>
<accession>A0ABR4QJN8</accession>
<evidence type="ECO:0000313" key="11">
    <source>
        <dbReference type="Proteomes" id="UP001651158"/>
    </source>
</evidence>
<evidence type="ECO:0000256" key="3">
    <source>
        <dbReference type="ARBA" id="ARBA00022670"/>
    </source>
</evidence>
<evidence type="ECO:0000256" key="2">
    <source>
        <dbReference type="ARBA" id="ARBA00009326"/>
    </source>
</evidence>
<gene>
    <name evidence="10" type="ORF">TcWFU_002995</name>
</gene>
<dbReference type="InterPro" id="IPR057254">
    <property type="entry name" value="UCH_AS"/>
</dbReference>
<evidence type="ECO:0000259" key="9">
    <source>
        <dbReference type="PROSITE" id="PS52048"/>
    </source>
</evidence>
<evidence type="ECO:0000256" key="7">
    <source>
        <dbReference type="PROSITE-ProRule" id="PRU01393"/>
    </source>
</evidence>
<feature type="active site" description="Nucleophile" evidence="7">
    <location>
        <position position="92"/>
    </location>
</feature>
<reference evidence="10 11" key="1">
    <citation type="journal article" date="2022" name="Front. Cell. Infect. Microbiol.">
        <title>The Genomes of Two Strains of Taenia crassiceps the Animal Model for the Study of Human Cysticercosis.</title>
        <authorList>
            <person name="Bobes R.J."/>
            <person name="Estrada K."/>
            <person name="Rios-Valencia D.G."/>
            <person name="Calderon-Gallegos A."/>
            <person name="de la Torre P."/>
            <person name="Carrero J.C."/>
            <person name="Sanchez-Flores A."/>
            <person name="Laclette J.P."/>
        </authorList>
    </citation>
    <scope>NUCLEOTIDE SEQUENCE [LARGE SCALE GENOMIC DNA]</scope>
    <source>
        <strain evidence="10">WFUcys</strain>
    </source>
</reference>
<dbReference type="GO" id="GO:0016787">
    <property type="term" value="F:hydrolase activity"/>
    <property type="evidence" value="ECO:0007669"/>
    <property type="project" value="UniProtKB-KW"/>
</dbReference>
<dbReference type="PRINTS" id="PR00707">
    <property type="entry name" value="UBCTHYDRLASE"/>
</dbReference>
<keyword evidence="3 7" id="KW-0645">Protease</keyword>
<comment type="similarity">
    <text evidence="2 7 8">Belongs to the peptidase C12 family.</text>
</comment>
<keyword evidence="4 7" id="KW-0833">Ubl conjugation pathway</keyword>
<proteinExistence type="inferred from homology"/>
<dbReference type="PROSITE" id="PS52048">
    <property type="entry name" value="UCH_DOMAIN"/>
    <property type="match status" value="1"/>
</dbReference>
<dbReference type="Pfam" id="PF01088">
    <property type="entry name" value="Peptidase_C12"/>
    <property type="match status" value="1"/>
</dbReference>
<dbReference type="EMBL" id="JAKROA010000002">
    <property type="protein sequence ID" value="KAL5110039.1"/>
    <property type="molecule type" value="Genomic_DNA"/>
</dbReference>
<dbReference type="InterPro" id="IPR038765">
    <property type="entry name" value="Papain-like_cys_pep_sf"/>
</dbReference>
<name>A0ABR4QJN8_9CEST</name>
<dbReference type="InterPro" id="IPR036959">
    <property type="entry name" value="Peptidase_C12_UCH_sf"/>
</dbReference>
<evidence type="ECO:0000256" key="4">
    <source>
        <dbReference type="ARBA" id="ARBA00022786"/>
    </source>
</evidence>
<comment type="catalytic activity">
    <reaction evidence="1 7 8">
        <text>Thiol-dependent hydrolysis of ester, thioester, amide, peptide and isopeptide bonds formed by the C-terminal Gly of ubiquitin (a 76-residue protein attached to proteins as an intracellular targeting signal).</text>
        <dbReference type="EC" id="3.4.19.12"/>
    </reaction>
</comment>
<protein>
    <recommendedName>
        <fullName evidence="8">Ubiquitin carboxyl-terminal hydrolase</fullName>
        <ecNumber evidence="8">3.4.19.12</ecNumber>
    </recommendedName>
</protein>
<evidence type="ECO:0000313" key="10">
    <source>
        <dbReference type="EMBL" id="KAL5110039.1"/>
    </source>
</evidence>
<dbReference type="InterPro" id="IPR001578">
    <property type="entry name" value="Peptidase_C12_UCH"/>
</dbReference>
<evidence type="ECO:0000256" key="6">
    <source>
        <dbReference type="ARBA" id="ARBA00022807"/>
    </source>
</evidence>
<sequence length="283" mass="31818">MPVRPQFHLWRAGNEVDSPRVEPRCYEQRVKEPMRFVDVFGTDPDMQALVPGPILSLLLLYPLTENVKKNAIGTISMDEKCFFMKQTVSNACGTVAILHALANNVSALDLDSLPWLRKFLEKAHNSTPKERAEILENEEELSELHESCAHQGQTEVSNSQINLHFVAFVNSGGHLIELDGRCEGPILHGTTSPNTFLADACKVVDKFMQRDPDNVNFSLMALTNAEGFRLCCSVDVVLVPISVMVVGGSEFSFKEIGRTQTFIVNGLDRAEHYPRYERKCRFY</sequence>
<comment type="caution">
    <text evidence="10">The sequence shown here is derived from an EMBL/GenBank/DDBJ whole genome shotgun (WGS) entry which is preliminary data.</text>
</comment>
<feature type="site" description="Important for enzyme activity" evidence="7">
    <location>
        <position position="179"/>
    </location>
</feature>
<dbReference type="SUPFAM" id="SSF54001">
    <property type="entry name" value="Cysteine proteinases"/>
    <property type="match status" value="1"/>
</dbReference>
<keyword evidence="11" id="KW-1185">Reference proteome</keyword>
<evidence type="ECO:0000256" key="1">
    <source>
        <dbReference type="ARBA" id="ARBA00000707"/>
    </source>
</evidence>
<dbReference type="EC" id="3.4.19.12" evidence="8"/>
<keyword evidence="5 7" id="KW-0378">Hydrolase</keyword>
<dbReference type="PANTHER" id="PTHR10589:SF17">
    <property type="entry name" value="UBIQUITIN CARBOXYL-TERMINAL HYDROLASE"/>
    <property type="match status" value="1"/>
</dbReference>
<organism evidence="10 11">
    <name type="scientific">Taenia crassiceps</name>
    <dbReference type="NCBI Taxonomy" id="6207"/>
    <lineage>
        <taxon>Eukaryota</taxon>
        <taxon>Metazoa</taxon>
        <taxon>Spiralia</taxon>
        <taxon>Lophotrochozoa</taxon>
        <taxon>Platyhelminthes</taxon>
        <taxon>Cestoda</taxon>
        <taxon>Eucestoda</taxon>
        <taxon>Cyclophyllidea</taxon>
        <taxon>Taeniidae</taxon>
        <taxon>Taenia</taxon>
    </lineage>
</organism>
<dbReference type="PANTHER" id="PTHR10589">
    <property type="entry name" value="UBIQUITIN CARBOXYL-TERMINAL HYDROLASE"/>
    <property type="match status" value="1"/>
</dbReference>
<dbReference type="Proteomes" id="UP001651158">
    <property type="component" value="Unassembled WGS sequence"/>
</dbReference>
<dbReference type="PROSITE" id="PS00140">
    <property type="entry name" value="UCH_1"/>
    <property type="match status" value="1"/>
</dbReference>
<feature type="domain" description="UCH catalytic" evidence="9">
    <location>
        <begin position="1"/>
        <end position="224"/>
    </location>
</feature>
<feature type="site" description="Transition state stabilizer" evidence="7">
    <location>
        <position position="86"/>
    </location>
</feature>
<evidence type="ECO:0000256" key="5">
    <source>
        <dbReference type="ARBA" id="ARBA00022801"/>
    </source>
</evidence>
<keyword evidence="6 7" id="KW-0788">Thiol protease</keyword>